<dbReference type="AlphaFoldDB" id="A0A1W6M4U7"/>
<dbReference type="Proteomes" id="UP000237466">
    <property type="component" value="Unassembled WGS sequence"/>
</dbReference>
<proteinExistence type="predicted"/>
<dbReference type="KEGG" id="vvl:VV93_v1c17560"/>
<evidence type="ECO:0000313" key="2">
    <source>
        <dbReference type="Proteomes" id="UP000237466"/>
    </source>
</evidence>
<name>A0A1W6M4U7_VIBVL</name>
<dbReference type="RefSeq" id="WP_011080215.1">
    <property type="nucleotide sequence ID" value="NZ_CBCSFK010000008.1"/>
</dbReference>
<reference evidence="1 2" key="1">
    <citation type="journal article" date="2018" name="Front. Microbiol.">
        <title>Phylogeny of Vibrio vulnificus from the Analysis of the Core-Genome: Implications for Intra-Species Taxonomy.</title>
        <authorList>
            <person name="Roig F.J."/>
            <person name="Gonzalez-Candelas F."/>
            <person name="Sanjuan E."/>
            <person name="Fouz B."/>
            <person name="Feil E.J."/>
            <person name="Llorens C."/>
            <person name="Baker-Austin C."/>
            <person name="Oliver J.D."/>
            <person name="Danin-Poleg Y."/>
            <person name="Gibas C.J."/>
            <person name="Kashi Y."/>
            <person name="Gulig P.A."/>
            <person name="Morrison S.S."/>
            <person name="Amaro C."/>
        </authorList>
    </citation>
    <scope>NUCLEOTIDE SEQUENCE [LARGE SCALE GENOMIC DNA]</scope>
    <source>
        <strain evidence="1 2">CECT4608</strain>
    </source>
</reference>
<accession>A0A1W6M4U7</accession>
<gene>
    <name evidence="1" type="ORF">CRN52_22365</name>
</gene>
<dbReference type="EMBL" id="PDGH01000146">
    <property type="protein sequence ID" value="POB41739.1"/>
    <property type="molecule type" value="Genomic_DNA"/>
</dbReference>
<organism evidence="1 2">
    <name type="scientific">Vibrio vulnificus</name>
    <dbReference type="NCBI Taxonomy" id="672"/>
    <lineage>
        <taxon>Bacteria</taxon>
        <taxon>Pseudomonadati</taxon>
        <taxon>Pseudomonadota</taxon>
        <taxon>Gammaproteobacteria</taxon>
        <taxon>Vibrionales</taxon>
        <taxon>Vibrionaceae</taxon>
        <taxon>Vibrio</taxon>
    </lineage>
</organism>
<comment type="caution">
    <text evidence="1">The sequence shown here is derived from an EMBL/GenBank/DDBJ whole genome shotgun (WGS) entry which is preliminary data.</text>
</comment>
<evidence type="ECO:0000313" key="1">
    <source>
        <dbReference type="EMBL" id="POB41739.1"/>
    </source>
</evidence>
<protein>
    <submittedName>
        <fullName evidence="1">Uncharacterized protein</fullName>
    </submittedName>
</protein>
<sequence length="132" mass="15330">MKITHTIYIHSAFLTFIVVVMLFSSVVWANDTWSDPMEESMLNKYIMGRVFVEQYPQQETMRCHSCLEQSVIEFDTQTRTALYSHPGGEEGYTSIYKYEDHTIRLNGLLLHIKLQEDRVALETESGVVFLSN</sequence>